<reference evidence="1" key="1">
    <citation type="submission" date="2021-02" db="EMBL/GenBank/DDBJ databases">
        <authorList>
            <person name="Nowell W R."/>
        </authorList>
    </citation>
    <scope>NUCLEOTIDE SEQUENCE</scope>
</reference>
<comment type="caution">
    <text evidence="1">The sequence shown here is derived from an EMBL/GenBank/DDBJ whole genome shotgun (WGS) entry which is preliminary data.</text>
</comment>
<keyword evidence="2" id="KW-1185">Reference proteome</keyword>
<sequence length="153" mass="18431">MRDLINERKICGTQALERISKLQNESHAMREQAELKISRDCWLNEQQKLNQQYRKYDNEHQTWLADAFNDPDLLSLFHEITKYRIWLEENTIKFRKTTVLPMMQLKEELESKNINSDNVFNVMDALQIVKKEQNELILLLDHEERQIEDELKA</sequence>
<dbReference type="EMBL" id="CAJOBP010037582">
    <property type="protein sequence ID" value="CAF4728010.1"/>
    <property type="molecule type" value="Genomic_DNA"/>
</dbReference>
<organism evidence="1 2">
    <name type="scientific">Rotaria socialis</name>
    <dbReference type="NCBI Taxonomy" id="392032"/>
    <lineage>
        <taxon>Eukaryota</taxon>
        <taxon>Metazoa</taxon>
        <taxon>Spiralia</taxon>
        <taxon>Gnathifera</taxon>
        <taxon>Rotifera</taxon>
        <taxon>Eurotatoria</taxon>
        <taxon>Bdelloidea</taxon>
        <taxon>Philodinida</taxon>
        <taxon>Philodinidae</taxon>
        <taxon>Rotaria</taxon>
    </lineage>
</organism>
<feature type="non-terminal residue" evidence="1">
    <location>
        <position position="1"/>
    </location>
</feature>
<name>A0A821K3A8_9BILA</name>
<evidence type="ECO:0000313" key="2">
    <source>
        <dbReference type="Proteomes" id="UP000663873"/>
    </source>
</evidence>
<proteinExistence type="predicted"/>
<protein>
    <submittedName>
        <fullName evidence="1">Uncharacterized protein</fullName>
    </submittedName>
</protein>
<gene>
    <name evidence="1" type="ORF">UJA718_LOCUS37620</name>
</gene>
<evidence type="ECO:0000313" key="1">
    <source>
        <dbReference type="EMBL" id="CAF4728010.1"/>
    </source>
</evidence>
<dbReference type="Proteomes" id="UP000663873">
    <property type="component" value="Unassembled WGS sequence"/>
</dbReference>
<dbReference type="AlphaFoldDB" id="A0A821K3A8"/>
<accession>A0A821K3A8</accession>